<dbReference type="AlphaFoldDB" id="A0A507QQ39"/>
<sequence>MASDFGKRVLGEVSEESLDELLHDLRSLRPPGAAAYNASNCRLGIQELDELLQVFMPSPPAPVSVFRPESPAYHGQDVGHGDDAGERNEVETESRSPTDPISALRVDEVNPVVEVSSFSSGAGKTQLLYYLTAVAILPAHYNGVQLGGRNAAIVFIDADGRFDADRLHAVAKGIIQRKLDAHLRSETAESGVESLLLSALHHVHVFRPQSSLSLLATLKYLDAYLLDLNCHFSSSRPLHAILLDSANAFFWQDKLRDEVARIEEIGRSSAEIEREREQNRSFQLGVLYAALVEELRRLQRRFGLGAGIRFQGPSLRPPLPAPWGIFPHLRLIVQRDGARPFPPKTTVQTASRNAPTCYEMVAKGRFSACINVWGSEGWSSKVVEGLQRRKGFSFHVDRSGVGLSTEQVD</sequence>
<dbReference type="GO" id="GO:0000400">
    <property type="term" value="F:four-way junction DNA binding"/>
    <property type="evidence" value="ECO:0007669"/>
    <property type="project" value="TreeGrafter"/>
</dbReference>
<dbReference type="GO" id="GO:0000724">
    <property type="term" value="P:double-strand break repair via homologous recombination"/>
    <property type="evidence" value="ECO:0007669"/>
    <property type="project" value="InterPro"/>
</dbReference>
<feature type="region of interest" description="Disordered" evidence="1">
    <location>
        <begin position="65"/>
        <end position="101"/>
    </location>
</feature>
<dbReference type="STRING" id="5098.A0A507QQ39"/>
<dbReference type="PANTHER" id="PTHR46644">
    <property type="entry name" value="DNA REPAIR PROTEIN XRCC2"/>
    <property type="match status" value="1"/>
</dbReference>
<keyword evidence="3" id="KW-1185">Reference proteome</keyword>
<name>A0A507QQ39_MONPU</name>
<dbReference type="GO" id="GO:0033063">
    <property type="term" value="C:Rad51B-Rad51C-Rad51D-XRCC2 complex"/>
    <property type="evidence" value="ECO:0007669"/>
    <property type="project" value="InterPro"/>
</dbReference>
<evidence type="ECO:0000313" key="2">
    <source>
        <dbReference type="EMBL" id="TQB70569.1"/>
    </source>
</evidence>
<dbReference type="GO" id="GO:0042148">
    <property type="term" value="P:DNA strand invasion"/>
    <property type="evidence" value="ECO:0007669"/>
    <property type="project" value="TreeGrafter"/>
</dbReference>
<dbReference type="Proteomes" id="UP000319663">
    <property type="component" value="Unassembled WGS sequence"/>
</dbReference>
<organism evidence="2 3">
    <name type="scientific">Monascus purpureus</name>
    <name type="common">Red mold</name>
    <name type="synonym">Monascus anka</name>
    <dbReference type="NCBI Taxonomy" id="5098"/>
    <lineage>
        <taxon>Eukaryota</taxon>
        <taxon>Fungi</taxon>
        <taxon>Dikarya</taxon>
        <taxon>Ascomycota</taxon>
        <taxon>Pezizomycotina</taxon>
        <taxon>Eurotiomycetes</taxon>
        <taxon>Eurotiomycetidae</taxon>
        <taxon>Eurotiales</taxon>
        <taxon>Aspergillaceae</taxon>
        <taxon>Monascus</taxon>
    </lineage>
</organism>
<comment type="caution">
    <text evidence="2">The sequence shown here is derived from an EMBL/GenBank/DDBJ whole genome shotgun (WGS) entry which is preliminary data.</text>
</comment>
<dbReference type="GO" id="GO:0005815">
    <property type="term" value="C:microtubule organizing center"/>
    <property type="evidence" value="ECO:0007669"/>
    <property type="project" value="TreeGrafter"/>
</dbReference>
<evidence type="ECO:0000313" key="3">
    <source>
        <dbReference type="Proteomes" id="UP000319663"/>
    </source>
</evidence>
<feature type="compositionally biased region" description="Basic and acidic residues" evidence="1">
    <location>
        <begin position="77"/>
        <end position="96"/>
    </location>
</feature>
<dbReference type="InterPro" id="IPR030547">
    <property type="entry name" value="XRCC2"/>
</dbReference>
<accession>A0A507QQ39</accession>
<protein>
    <submittedName>
        <fullName evidence="2">Uncharacterized protein</fullName>
    </submittedName>
</protein>
<dbReference type="GO" id="GO:0005657">
    <property type="term" value="C:replication fork"/>
    <property type="evidence" value="ECO:0007669"/>
    <property type="project" value="InterPro"/>
</dbReference>
<dbReference type="SUPFAM" id="SSF52540">
    <property type="entry name" value="P-loop containing nucleoside triphosphate hydrolases"/>
    <property type="match status" value="1"/>
</dbReference>
<dbReference type="InterPro" id="IPR027417">
    <property type="entry name" value="P-loop_NTPase"/>
</dbReference>
<dbReference type="PANTHER" id="PTHR46644:SF2">
    <property type="entry name" value="DNA REPAIR PROTEIN XRCC2"/>
    <property type="match status" value="1"/>
</dbReference>
<dbReference type="Gene3D" id="3.40.50.300">
    <property type="entry name" value="P-loop containing nucleotide triphosphate hydrolases"/>
    <property type="match status" value="1"/>
</dbReference>
<evidence type="ECO:0000256" key="1">
    <source>
        <dbReference type="SAM" id="MobiDB-lite"/>
    </source>
</evidence>
<gene>
    <name evidence="2" type="ORF">MPDQ_000339</name>
</gene>
<reference evidence="2 3" key="1">
    <citation type="submission" date="2019-06" db="EMBL/GenBank/DDBJ databases">
        <title>Wine fermentation using esterase from Monascus purpureus.</title>
        <authorList>
            <person name="Geng C."/>
            <person name="Zhang Y."/>
        </authorList>
    </citation>
    <scope>NUCLEOTIDE SEQUENCE [LARGE SCALE GENOMIC DNA]</scope>
    <source>
        <strain evidence="2">HQ1</strain>
    </source>
</reference>
<proteinExistence type="predicted"/>
<dbReference type="EMBL" id="VIFY01000103">
    <property type="protein sequence ID" value="TQB70569.1"/>
    <property type="molecule type" value="Genomic_DNA"/>
</dbReference>
<dbReference type="CDD" id="cd19490">
    <property type="entry name" value="XRCC2"/>
    <property type="match status" value="1"/>
</dbReference>